<dbReference type="GO" id="GO:0016020">
    <property type="term" value="C:membrane"/>
    <property type="evidence" value="ECO:0007669"/>
    <property type="project" value="TreeGrafter"/>
</dbReference>
<proteinExistence type="inferred from homology"/>
<organism evidence="9 10">
    <name type="scientific">Piscinibacter aquaticus</name>
    <dbReference type="NCBI Taxonomy" id="392597"/>
    <lineage>
        <taxon>Bacteria</taxon>
        <taxon>Pseudomonadati</taxon>
        <taxon>Pseudomonadota</taxon>
        <taxon>Betaproteobacteria</taxon>
        <taxon>Burkholderiales</taxon>
        <taxon>Sphaerotilaceae</taxon>
        <taxon>Piscinibacter</taxon>
    </lineage>
</organism>
<evidence type="ECO:0000313" key="10">
    <source>
        <dbReference type="Proteomes" id="UP000321832"/>
    </source>
</evidence>
<evidence type="ECO:0000256" key="3">
    <source>
        <dbReference type="ARBA" id="ARBA00022801"/>
    </source>
</evidence>
<accession>A0A5C6U2B3</accession>
<evidence type="ECO:0000256" key="7">
    <source>
        <dbReference type="SAM" id="MobiDB-lite"/>
    </source>
</evidence>
<evidence type="ECO:0000259" key="8">
    <source>
        <dbReference type="Pfam" id="PF01435"/>
    </source>
</evidence>
<evidence type="ECO:0000256" key="5">
    <source>
        <dbReference type="ARBA" id="ARBA00023049"/>
    </source>
</evidence>
<sequence>MNDCFRTDAQVELPAMVHARGCRCALHSRRLFTGGLIAAASLPALAREGVDVGKQSSFTKLVSADQIEQAAAAQYGQMRQEAASKKALAPDNHPQLIRLRAIAQRIIPHTYEWNERARNWKWEVNLIGSKEINAFCMPGGKIAFYYGILQQLQLNDDEVAMIMGHEAAHALREHARERMGKTAATRIGAGVVSALLGLGSTGDSLLNMGGQLLTLKFSREDESEADLIGIELAARAGYDPAAGVTLWQKMAEASKGAPPQFISTHPSGPTRIKDIQDNLPKVQPLYQRAPRPTQRFEPPKKA</sequence>
<name>A0A5C6U2B3_9BURK</name>
<dbReference type="Pfam" id="PF01435">
    <property type="entry name" value="Peptidase_M48"/>
    <property type="match status" value="1"/>
</dbReference>
<reference evidence="9 10" key="1">
    <citation type="submission" date="2019-08" db="EMBL/GenBank/DDBJ databases">
        <authorList>
            <person name="Khan S.A."/>
            <person name="Jeon C.O."/>
            <person name="Jeong S.E."/>
        </authorList>
    </citation>
    <scope>NUCLEOTIDE SEQUENCE [LARGE SCALE GENOMIC DNA]</scope>
    <source>
        <strain evidence="10">IMCC1728</strain>
    </source>
</reference>
<comment type="cofactor">
    <cofactor evidence="6">
        <name>Zn(2+)</name>
        <dbReference type="ChEBI" id="CHEBI:29105"/>
    </cofactor>
    <text evidence="6">Binds 1 zinc ion per subunit.</text>
</comment>
<dbReference type="AlphaFoldDB" id="A0A5C6U2B3"/>
<evidence type="ECO:0000256" key="2">
    <source>
        <dbReference type="ARBA" id="ARBA00022723"/>
    </source>
</evidence>
<dbReference type="PANTHER" id="PTHR22726">
    <property type="entry name" value="METALLOENDOPEPTIDASE OMA1"/>
    <property type="match status" value="1"/>
</dbReference>
<dbReference type="Gene3D" id="3.30.2010.10">
    <property type="entry name" value="Metalloproteases ('zincins'), catalytic domain"/>
    <property type="match status" value="1"/>
</dbReference>
<evidence type="ECO:0000313" key="9">
    <source>
        <dbReference type="EMBL" id="TXC67152.1"/>
    </source>
</evidence>
<keyword evidence="3 6" id="KW-0378">Hydrolase</keyword>
<keyword evidence="10" id="KW-1185">Reference proteome</keyword>
<evidence type="ECO:0000256" key="4">
    <source>
        <dbReference type="ARBA" id="ARBA00022833"/>
    </source>
</evidence>
<evidence type="ECO:0000256" key="1">
    <source>
        <dbReference type="ARBA" id="ARBA00022670"/>
    </source>
</evidence>
<keyword evidence="5 6" id="KW-0482">Metalloprotease</keyword>
<feature type="domain" description="Peptidase M48" evidence="8">
    <location>
        <begin position="119"/>
        <end position="277"/>
    </location>
</feature>
<dbReference type="PANTHER" id="PTHR22726:SF1">
    <property type="entry name" value="METALLOENDOPEPTIDASE OMA1, MITOCHONDRIAL"/>
    <property type="match status" value="1"/>
</dbReference>
<dbReference type="InterPro" id="IPR051156">
    <property type="entry name" value="Mito/Outer_Membr_Metalloprot"/>
</dbReference>
<evidence type="ECO:0000256" key="6">
    <source>
        <dbReference type="RuleBase" id="RU003983"/>
    </source>
</evidence>
<feature type="region of interest" description="Disordered" evidence="7">
    <location>
        <begin position="283"/>
        <end position="302"/>
    </location>
</feature>
<dbReference type="InterPro" id="IPR001915">
    <property type="entry name" value="Peptidase_M48"/>
</dbReference>
<dbReference type="EMBL" id="VOPW01000001">
    <property type="protein sequence ID" value="TXC67152.1"/>
    <property type="molecule type" value="Genomic_DNA"/>
</dbReference>
<protein>
    <submittedName>
        <fullName evidence="9">M48 family metallopeptidase</fullName>
    </submittedName>
</protein>
<dbReference type="GO" id="GO:0004222">
    <property type="term" value="F:metalloendopeptidase activity"/>
    <property type="evidence" value="ECO:0007669"/>
    <property type="project" value="InterPro"/>
</dbReference>
<dbReference type="GO" id="GO:0046872">
    <property type="term" value="F:metal ion binding"/>
    <property type="evidence" value="ECO:0007669"/>
    <property type="project" value="UniProtKB-KW"/>
</dbReference>
<dbReference type="GO" id="GO:0051603">
    <property type="term" value="P:proteolysis involved in protein catabolic process"/>
    <property type="evidence" value="ECO:0007669"/>
    <property type="project" value="TreeGrafter"/>
</dbReference>
<keyword evidence="4 6" id="KW-0862">Zinc</keyword>
<dbReference type="Proteomes" id="UP000321832">
    <property type="component" value="Unassembled WGS sequence"/>
</dbReference>
<keyword evidence="1 6" id="KW-0645">Protease</keyword>
<gene>
    <name evidence="9" type="ORF">FSC37_19840</name>
</gene>
<comment type="similarity">
    <text evidence="6">Belongs to the peptidase M48 family.</text>
</comment>
<dbReference type="CDD" id="cd07331">
    <property type="entry name" value="M48C_Oma1_like"/>
    <property type="match status" value="1"/>
</dbReference>
<comment type="caution">
    <text evidence="9">The sequence shown here is derived from an EMBL/GenBank/DDBJ whole genome shotgun (WGS) entry which is preliminary data.</text>
</comment>
<keyword evidence="2" id="KW-0479">Metal-binding</keyword>